<dbReference type="AlphaFoldDB" id="A0A318HK69"/>
<keyword evidence="2" id="KW-1133">Transmembrane helix</keyword>
<keyword evidence="4" id="KW-1185">Reference proteome</keyword>
<reference evidence="3 4" key="2">
    <citation type="submission" date="2018-06" db="EMBL/GenBank/DDBJ databases">
        <title>Sequencing of bacterial isolates from soil warming experiment in Harvard Forest, Massachusetts, USA.</title>
        <authorList>
            <person name="Deangelis K.PhD."/>
        </authorList>
    </citation>
    <scope>NUCLEOTIDE SEQUENCE [LARGE SCALE GENOMIC DNA]</scope>
    <source>
        <strain evidence="3 4">GAS496</strain>
    </source>
</reference>
<feature type="region of interest" description="Disordered" evidence="1">
    <location>
        <begin position="98"/>
        <end position="126"/>
    </location>
</feature>
<reference evidence="4" key="1">
    <citation type="submission" date="2018-05" db="EMBL/GenBank/DDBJ databases">
        <authorList>
            <person name="Deangelis K."/>
            <person name="Huntemann M."/>
            <person name="Clum A."/>
            <person name="Pillay M."/>
            <person name="Palaniappan K."/>
            <person name="Varghese N."/>
            <person name="Mikhailova N."/>
            <person name="Stamatis D."/>
            <person name="Reddy T."/>
            <person name="Daum C."/>
            <person name="Shapiro N."/>
            <person name="Ivanova N."/>
            <person name="Kyrpides N."/>
            <person name="Woyke T."/>
        </authorList>
    </citation>
    <scope>NUCLEOTIDE SEQUENCE [LARGE SCALE GENOMIC DNA]</scope>
    <source>
        <strain evidence="4">GAS496</strain>
    </source>
</reference>
<feature type="region of interest" description="Disordered" evidence="1">
    <location>
        <begin position="131"/>
        <end position="150"/>
    </location>
</feature>
<evidence type="ECO:0000313" key="3">
    <source>
        <dbReference type="EMBL" id="PXX08534.1"/>
    </source>
</evidence>
<evidence type="ECO:0000256" key="1">
    <source>
        <dbReference type="SAM" id="MobiDB-lite"/>
    </source>
</evidence>
<sequence>MPVNTDAAGRSQPADGQDTAEFDRTDRILLGACAAVWLAALGASVAATVALVDLGTGHAQSTGKSDTPWLLYAVIAISAAVIIGAVPLLLRARREALEESPPPARGTPVRAVAGPQPPVRGAEPATEKLRVPPRRTGATGPGYATREAISPPPSPLMTAVDQLWLRCAVVIAIAMGVAVLAVGVATYLMAVDDNAAAWVFYVLAGIVTVGMPAIPWFYLRQLRAMLDDSAAEPPSK</sequence>
<feature type="transmembrane region" description="Helical" evidence="2">
    <location>
        <begin position="195"/>
        <end position="219"/>
    </location>
</feature>
<dbReference type="RefSeq" id="WP_110316730.1">
    <property type="nucleotide sequence ID" value="NZ_QJJU01000008.1"/>
</dbReference>
<dbReference type="OrthoDB" id="4640608at2"/>
<feature type="transmembrane region" description="Helical" evidence="2">
    <location>
        <begin position="69"/>
        <end position="90"/>
    </location>
</feature>
<keyword evidence="2" id="KW-0812">Transmembrane</keyword>
<gene>
    <name evidence="3" type="ORF">C8E89_108200</name>
</gene>
<feature type="transmembrane region" description="Helical" evidence="2">
    <location>
        <begin position="163"/>
        <end position="189"/>
    </location>
</feature>
<proteinExistence type="predicted"/>
<protein>
    <submittedName>
        <fullName evidence="3">Uncharacterized protein DUF2561</fullName>
    </submittedName>
</protein>
<feature type="region of interest" description="Disordered" evidence="1">
    <location>
        <begin position="1"/>
        <end position="20"/>
    </location>
</feature>
<keyword evidence="2" id="KW-0472">Membrane</keyword>
<organism evidence="3 4">
    <name type="scientific">Mycolicibacterium moriokaense</name>
    <dbReference type="NCBI Taxonomy" id="39691"/>
    <lineage>
        <taxon>Bacteria</taxon>
        <taxon>Bacillati</taxon>
        <taxon>Actinomycetota</taxon>
        <taxon>Actinomycetes</taxon>
        <taxon>Mycobacteriales</taxon>
        <taxon>Mycobacteriaceae</taxon>
        <taxon>Mycolicibacterium</taxon>
    </lineage>
</organism>
<accession>A0A318HK69</accession>
<dbReference type="EMBL" id="QJJU01000008">
    <property type="protein sequence ID" value="PXX08534.1"/>
    <property type="molecule type" value="Genomic_DNA"/>
</dbReference>
<feature type="transmembrane region" description="Helical" evidence="2">
    <location>
        <begin position="28"/>
        <end position="49"/>
    </location>
</feature>
<evidence type="ECO:0000256" key="2">
    <source>
        <dbReference type="SAM" id="Phobius"/>
    </source>
</evidence>
<dbReference type="InterPro" id="IPR024381">
    <property type="entry name" value="DUF2561"/>
</dbReference>
<dbReference type="Proteomes" id="UP000247781">
    <property type="component" value="Unassembled WGS sequence"/>
</dbReference>
<dbReference type="Pfam" id="PF10812">
    <property type="entry name" value="DUF2561"/>
    <property type="match status" value="1"/>
</dbReference>
<evidence type="ECO:0000313" key="4">
    <source>
        <dbReference type="Proteomes" id="UP000247781"/>
    </source>
</evidence>
<name>A0A318HK69_9MYCO</name>
<comment type="caution">
    <text evidence="3">The sequence shown here is derived from an EMBL/GenBank/DDBJ whole genome shotgun (WGS) entry which is preliminary data.</text>
</comment>